<protein>
    <submittedName>
        <fullName evidence="9">Raffinose/stachyose/melibiose transport system permease protein</fullName>
    </submittedName>
</protein>
<evidence type="ECO:0000256" key="6">
    <source>
        <dbReference type="ARBA" id="ARBA00023136"/>
    </source>
</evidence>
<evidence type="ECO:0000256" key="5">
    <source>
        <dbReference type="ARBA" id="ARBA00022989"/>
    </source>
</evidence>
<dbReference type="PANTHER" id="PTHR43744:SF8">
    <property type="entry name" value="SN-GLYCEROL-3-PHOSPHATE TRANSPORT SYSTEM PERMEASE PROTEIN UGPE"/>
    <property type="match status" value="1"/>
</dbReference>
<evidence type="ECO:0000256" key="3">
    <source>
        <dbReference type="ARBA" id="ARBA00022475"/>
    </source>
</evidence>
<feature type="transmembrane region" description="Helical" evidence="7">
    <location>
        <begin position="12"/>
        <end position="33"/>
    </location>
</feature>
<evidence type="ECO:0000256" key="1">
    <source>
        <dbReference type="ARBA" id="ARBA00004651"/>
    </source>
</evidence>
<comment type="caution">
    <text evidence="9">The sequence shown here is derived from an EMBL/GenBank/DDBJ whole genome shotgun (WGS) entry which is preliminary data.</text>
</comment>
<dbReference type="Gene3D" id="1.10.3720.10">
    <property type="entry name" value="MetI-like"/>
    <property type="match status" value="1"/>
</dbReference>
<dbReference type="GO" id="GO:0005886">
    <property type="term" value="C:plasma membrane"/>
    <property type="evidence" value="ECO:0007669"/>
    <property type="project" value="UniProtKB-SubCell"/>
</dbReference>
<feature type="domain" description="ABC transmembrane type-1" evidence="8">
    <location>
        <begin position="66"/>
        <end position="258"/>
    </location>
</feature>
<dbReference type="Proteomes" id="UP000256977">
    <property type="component" value="Unassembled WGS sequence"/>
</dbReference>
<evidence type="ECO:0000313" key="9">
    <source>
        <dbReference type="EMBL" id="RED75140.1"/>
    </source>
</evidence>
<keyword evidence="6 7" id="KW-0472">Membrane</keyword>
<dbReference type="PROSITE" id="PS50928">
    <property type="entry name" value="ABC_TM1"/>
    <property type="match status" value="1"/>
</dbReference>
<accession>A0A3D9JMC1</accession>
<evidence type="ECO:0000256" key="4">
    <source>
        <dbReference type="ARBA" id="ARBA00022692"/>
    </source>
</evidence>
<dbReference type="AlphaFoldDB" id="A0A3D9JMC1"/>
<evidence type="ECO:0000256" key="7">
    <source>
        <dbReference type="RuleBase" id="RU363032"/>
    </source>
</evidence>
<feature type="transmembrane region" description="Helical" evidence="7">
    <location>
        <begin position="139"/>
        <end position="157"/>
    </location>
</feature>
<dbReference type="Pfam" id="PF00528">
    <property type="entry name" value="BPD_transp_1"/>
    <property type="match status" value="1"/>
</dbReference>
<dbReference type="InterPro" id="IPR000515">
    <property type="entry name" value="MetI-like"/>
</dbReference>
<dbReference type="InterPro" id="IPR035906">
    <property type="entry name" value="MetI-like_sf"/>
</dbReference>
<keyword evidence="10" id="KW-1185">Reference proteome</keyword>
<feature type="transmembrane region" description="Helical" evidence="7">
    <location>
        <begin position="178"/>
        <end position="203"/>
    </location>
</feature>
<dbReference type="GO" id="GO:0055085">
    <property type="term" value="P:transmembrane transport"/>
    <property type="evidence" value="ECO:0007669"/>
    <property type="project" value="InterPro"/>
</dbReference>
<comment type="similarity">
    <text evidence="7">Belongs to the binding-protein-dependent transport system permease family.</text>
</comment>
<dbReference type="PANTHER" id="PTHR43744">
    <property type="entry name" value="ABC TRANSPORTER PERMEASE PROTEIN MG189-RELATED-RELATED"/>
    <property type="match status" value="1"/>
</dbReference>
<evidence type="ECO:0000259" key="8">
    <source>
        <dbReference type="PROSITE" id="PS50928"/>
    </source>
</evidence>
<reference evidence="9 10" key="1">
    <citation type="submission" date="2018-07" db="EMBL/GenBank/DDBJ databases">
        <title>Genomic Encyclopedia of Type Strains, Phase III (KMG-III): the genomes of soil and plant-associated and newly described type strains.</title>
        <authorList>
            <person name="Whitman W."/>
        </authorList>
    </citation>
    <scope>NUCLEOTIDE SEQUENCE [LARGE SCALE GENOMIC DNA]</scope>
    <source>
        <strain evidence="9 10">CECT 7287</strain>
    </source>
</reference>
<dbReference type="SUPFAM" id="SSF161098">
    <property type="entry name" value="MetI-like"/>
    <property type="match status" value="1"/>
</dbReference>
<feature type="transmembrane region" description="Helical" evidence="7">
    <location>
        <begin position="98"/>
        <end position="119"/>
    </location>
</feature>
<dbReference type="OrthoDB" id="9772609at2"/>
<proteinExistence type="inferred from homology"/>
<keyword evidence="5 7" id="KW-1133">Transmembrane helix</keyword>
<feature type="transmembrane region" description="Helical" evidence="7">
    <location>
        <begin position="66"/>
        <end position="91"/>
    </location>
</feature>
<comment type="subcellular location">
    <subcellularLocation>
        <location evidence="1 7">Cell membrane</location>
        <topology evidence="1 7">Multi-pass membrane protein</topology>
    </subcellularLocation>
</comment>
<keyword evidence="4 7" id="KW-0812">Transmembrane</keyword>
<dbReference type="RefSeq" id="WP_116062562.1">
    <property type="nucleotide sequence ID" value="NZ_QRDZ01000017.1"/>
</dbReference>
<keyword evidence="2 7" id="KW-0813">Transport</keyword>
<feature type="transmembrane region" description="Helical" evidence="7">
    <location>
        <begin position="237"/>
        <end position="257"/>
    </location>
</feature>
<name>A0A3D9JMC1_9BACL</name>
<gene>
    <name evidence="9" type="ORF">DFP98_117112</name>
</gene>
<sequence>MERKRASLPTEIILIVVGLLFLFPILYLLQMSFKHPGIFYKPLMLPDRLYLDYYKMALHGDFFRSLWNSTLVTVFGLGLTIAISSMAGYALSRRTDRLFRFVFLLLLTGMIIPTVGSLIPLFKLVTSLHLGNTRSVLVLLYTAGFIPFATFLYSAFTKSIPRELEESASIDGCGPLRMFWVILFPLLLPATGTFILTNVYGIWNDFVTPLIFLNSPEKMTLMPMIVQFMYNRQSTNYGPVFALCVLAMIPLLVLFVFTQRYMLKGLVIGSVKG</sequence>
<keyword evidence="3" id="KW-1003">Cell membrane</keyword>
<organism evidence="9 10">
    <name type="scientific">Cohnella phaseoli</name>
    <dbReference type="NCBI Taxonomy" id="456490"/>
    <lineage>
        <taxon>Bacteria</taxon>
        <taxon>Bacillati</taxon>
        <taxon>Bacillota</taxon>
        <taxon>Bacilli</taxon>
        <taxon>Bacillales</taxon>
        <taxon>Paenibacillaceae</taxon>
        <taxon>Cohnella</taxon>
    </lineage>
</organism>
<evidence type="ECO:0000256" key="2">
    <source>
        <dbReference type="ARBA" id="ARBA00022448"/>
    </source>
</evidence>
<evidence type="ECO:0000313" key="10">
    <source>
        <dbReference type="Proteomes" id="UP000256977"/>
    </source>
</evidence>
<dbReference type="CDD" id="cd06261">
    <property type="entry name" value="TM_PBP2"/>
    <property type="match status" value="1"/>
</dbReference>
<dbReference type="EMBL" id="QRDZ01000017">
    <property type="protein sequence ID" value="RED75140.1"/>
    <property type="molecule type" value="Genomic_DNA"/>
</dbReference>